<sequence>MRLPHPPPGTTLSPTMSSRPDSNQGVNSISSGMLGMTPQTRSERKNCGIAVSGNLLSLNRKQLWGCECFRPLVPLRTRDLYVPLLEKGRHNREHVFALTKGFQRLPNR</sequence>
<dbReference type="OrthoDB" id="10393679at2759"/>
<comment type="caution">
    <text evidence="2">The sequence shown here is derived from an EMBL/GenBank/DDBJ whole genome shotgun (WGS) entry which is preliminary data.</text>
</comment>
<accession>A0A4Y1ZYG4</accession>
<name>A0A4Y1ZYG4_ARAVE</name>
<proteinExistence type="predicted"/>
<dbReference type="EMBL" id="BGPR01000001">
    <property type="protein sequence ID" value="GBL72317.1"/>
    <property type="molecule type" value="Genomic_DNA"/>
</dbReference>
<organism evidence="2 3">
    <name type="scientific">Araneus ventricosus</name>
    <name type="common">Orbweaver spider</name>
    <name type="synonym">Epeira ventricosa</name>
    <dbReference type="NCBI Taxonomy" id="182803"/>
    <lineage>
        <taxon>Eukaryota</taxon>
        <taxon>Metazoa</taxon>
        <taxon>Ecdysozoa</taxon>
        <taxon>Arthropoda</taxon>
        <taxon>Chelicerata</taxon>
        <taxon>Arachnida</taxon>
        <taxon>Araneae</taxon>
        <taxon>Araneomorphae</taxon>
        <taxon>Entelegynae</taxon>
        <taxon>Araneoidea</taxon>
        <taxon>Araneidae</taxon>
        <taxon>Araneus</taxon>
    </lineage>
</organism>
<dbReference type="AlphaFoldDB" id="A0A4Y1ZYG4"/>
<feature type="compositionally biased region" description="Polar residues" evidence="1">
    <location>
        <begin position="10"/>
        <end position="31"/>
    </location>
</feature>
<evidence type="ECO:0000313" key="2">
    <source>
        <dbReference type="EMBL" id="GBL72317.1"/>
    </source>
</evidence>
<keyword evidence="3" id="KW-1185">Reference proteome</keyword>
<dbReference type="Proteomes" id="UP000499080">
    <property type="component" value="Unassembled WGS sequence"/>
</dbReference>
<feature type="region of interest" description="Disordered" evidence="1">
    <location>
        <begin position="1"/>
        <end position="42"/>
    </location>
</feature>
<gene>
    <name evidence="2" type="ORF">AVEN_115267_1</name>
</gene>
<reference evidence="2 3" key="1">
    <citation type="journal article" date="2019" name="Sci. Rep.">
        <title>Orb-weaving spider Araneus ventricosus genome elucidates the spidroin gene catalogue.</title>
        <authorList>
            <person name="Kono N."/>
            <person name="Nakamura H."/>
            <person name="Ohtoshi R."/>
            <person name="Moran D.A.P."/>
            <person name="Shinohara A."/>
            <person name="Yoshida Y."/>
            <person name="Fujiwara M."/>
            <person name="Mori M."/>
            <person name="Tomita M."/>
            <person name="Arakawa K."/>
        </authorList>
    </citation>
    <scope>NUCLEOTIDE SEQUENCE [LARGE SCALE GENOMIC DNA]</scope>
</reference>
<protein>
    <submittedName>
        <fullName evidence="2">Uncharacterized protein</fullName>
    </submittedName>
</protein>
<evidence type="ECO:0000313" key="3">
    <source>
        <dbReference type="Proteomes" id="UP000499080"/>
    </source>
</evidence>
<evidence type="ECO:0000256" key="1">
    <source>
        <dbReference type="SAM" id="MobiDB-lite"/>
    </source>
</evidence>